<dbReference type="EMBL" id="CP017248">
    <property type="protein sequence ID" value="AOR29876.1"/>
    <property type="molecule type" value="Genomic_DNA"/>
</dbReference>
<name>A0A1D7Y2T4_9ACTN</name>
<dbReference type="Pfam" id="PF08924">
    <property type="entry name" value="Rv2525c_GlyHyd-like"/>
    <property type="match status" value="1"/>
</dbReference>
<dbReference type="InterPro" id="IPR015020">
    <property type="entry name" value="Rv2525c-like_Glyco_Hydro-like"/>
</dbReference>
<dbReference type="SUPFAM" id="SSF89372">
    <property type="entry name" value="Fucose-specific lectin"/>
    <property type="match status" value="1"/>
</dbReference>
<dbReference type="Gene3D" id="2.120.10.10">
    <property type="match status" value="1"/>
</dbReference>
<reference evidence="3" key="1">
    <citation type="submission" date="2016-09" db="EMBL/GenBank/DDBJ databases">
        <title>Streptomyces puniciscabiei strain:TW1S1 Genome sequencing and assembly.</title>
        <authorList>
            <person name="Kim M.-K."/>
            <person name="Kim S.B."/>
        </authorList>
    </citation>
    <scope>NUCLEOTIDE SEQUENCE [LARGE SCALE GENOMIC DNA]</scope>
    <source>
        <strain evidence="3">TW1S1</strain>
    </source>
</reference>
<sequence>MLAAIAAVTVGTGVKLGLDLGNPSAASAATRLGLDFNTYPNPSPSTIRADGYTFVCQYLAGPGALTRSSALAFIGAGIDVVCNWEMAQYAPLNGYSQGVSDAQKAQSAASAAGMPAARPIYFSLDWDVQSGDLPAIEKYFDGIASVIGRDCTGAYGGYYAIQQLFNSSKIKWGWQTYAWSGGNWDSRSQLRQIKNDIQVGGTGVDEDQAVADDFGQWGVSAPVSTGNGITSDSSWSVYNPDTKTMTLFGLGSGGHLGLTKSTNGGASWSNWAEANAYWRLQGTPNAVYDADAKMTMLFARGQADGAMGISTSTNNGATWSNWAQVNAYWSNFKGDASAVYNPDTKKVTVFARGGDGRIGYTQSGNAGASWSNWAEVNAYWNNFAGDPHVIYNPYTKKMTVFARGGDGRIGYTQSGNDGASWSNWAEVNAYWNNFAGDPHVVLNPDTKRMTVFARGGDGRIGYTQSGNDGASWSNWAEVNAYWNNFAGDPRPVYNASAKTISLLARGGDGRIGYSQSGNDGASWSNWAEANAYWNNFVGDPSAIYDPDTAQSTVFALGSGGHMGYTQSINSVSGWTNWAEVNAYWTLIGS</sequence>
<dbReference type="KEGG" id="spun:BFF78_01170"/>
<accession>A0A1D7Y2T4</accession>
<dbReference type="InterPro" id="IPR017853">
    <property type="entry name" value="GH"/>
</dbReference>
<protein>
    <recommendedName>
        <fullName evidence="1">Rv2525c-like glycoside hydrolase-like domain-containing protein</fullName>
    </recommendedName>
</protein>
<dbReference type="SUPFAM" id="SSF110296">
    <property type="entry name" value="Oligoxyloglucan reducing end-specific cellobiohydrolase"/>
    <property type="match status" value="1"/>
</dbReference>
<dbReference type="Gene3D" id="3.20.20.80">
    <property type="entry name" value="Glycosidases"/>
    <property type="match status" value="1"/>
</dbReference>
<evidence type="ECO:0000259" key="1">
    <source>
        <dbReference type="Pfam" id="PF08924"/>
    </source>
</evidence>
<dbReference type="Proteomes" id="UP000094960">
    <property type="component" value="Chromosome"/>
</dbReference>
<proteinExistence type="predicted"/>
<organism evidence="2 3">
    <name type="scientific">Streptomyces fodineus</name>
    <dbReference type="NCBI Taxonomy" id="1904616"/>
    <lineage>
        <taxon>Bacteria</taxon>
        <taxon>Bacillati</taxon>
        <taxon>Actinomycetota</taxon>
        <taxon>Actinomycetes</taxon>
        <taxon>Kitasatosporales</taxon>
        <taxon>Streptomycetaceae</taxon>
        <taxon>Streptomyces</taxon>
    </lineage>
</organism>
<feature type="domain" description="Rv2525c-like glycoside hydrolase-like" evidence="1">
    <location>
        <begin position="46"/>
        <end position="207"/>
    </location>
</feature>
<dbReference type="AlphaFoldDB" id="A0A1D7Y2T4"/>
<evidence type="ECO:0000313" key="3">
    <source>
        <dbReference type="Proteomes" id="UP000094960"/>
    </source>
</evidence>
<dbReference type="SUPFAM" id="SSF51445">
    <property type="entry name" value="(Trans)glycosidases"/>
    <property type="match status" value="1"/>
</dbReference>
<gene>
    <name evidence="2" type="ORF">BFF78_01170</name>
</gene>
<keyword evidence="3" id="KW-1185">Reference proteome</keyword>
<evidence type="ECO:0000313" key="2">
    <source>
        <dbReference type="EMBL" id="AOR29876.1"/>
    </source>
</evidence>